<gene>
    <name evidence="1" type="ORF">FRZ06_17685</name>
</gene>
<name>A0ACD1AFJ4_9FIRM</name>
<evidence type="ECO:0000313" key="1">
    <source>
        <dbReference type="EMBL" id="QOX65043.1"/>
    </source>
</evidence>
<evidence type="ECO:0000313" key="2">
    <source>
        <dbReference type="Proteomes" id="UP000594014"/>
    </source>
</evidence>
<organism evidence="1 2">
    <name type="scientific">Anoxybacterium hadale</name>
    <dbReference type="NCBI Taxonomy" id="3408580"/>
    <lineage>
        <taxon>Bacteria</taxon>
        <taxon>Bacillati</taxon>
        <taxon>Bacillota</taxon>
        <taxon>Clostridia</taxon>
        <taxon>Peptostreptococcales</taxon>
        <taxon>Anaerovoracaceae</taxon>
        <taxon>Anoxybacterium</taxon>
    </lineage>
</organism>
<sequence length="311" mass="33547">MNKALIAMDRSGSFRVYLAITTSMTEDARRIHETSPLATAALGRVLTGAGLMGLQLKNTKDKLTVQFKGDGPAGEVLVTASGDGRVKGYISNPMVDLPLKSNGKLDVGGAIGIGTLTVIKDLGLKEPYVGKIDLVSGEIGDDLTAYFFLSEQQSSSVALGVRINPDYTTASSAGMIIQMLPDAQPESVDALEALLAEMEPISSLAEKVVAESAGKTEEAILSSLLASVFGTLPDEFAVQLLEYREIGWNCDCSEERLEQVVLSIGSRDLREIIEEDGHAELICQFCATQYQFDKEHLERLLEESLQREGNQ</sequence>
<keyword evidence="2" id="KW-1185">Reference proteome</keyword>
<protein>
    <submittedName>
        <fullName evidence="1">Hsp33 family molecular chaperone HslO</fullName>
    </submittedName>
</protein>
<dbReference type="Proteomes" id="UP000594014">
    <property type="component" value="Chromosome"/>
</dbReference>
<dbReference type="EMBL" id="CP042469">
    <property type="protein sequence ID" value="QOX65043.1"/>
    <property type="molecule type" value="Genomic_DNA"/>
</dbReference>
<proteinExistence type="predicted"/>
<accession>A0ACD1AFJ4</accession>
<reference evidence="1" key="1">
    <citation type="submission" date="2019-08" db="EMBL/GenBank/DDBJ databases">
        <title>Genome sequence of Clostridiales bacterium MT110.</title>
        <authorList>
            <person name="Cao J."/>
        </authorList>
    </citation>
    <scope>NUCLEOTIDE SEQUENCE</scope>
    <source>
        <strain evidence="1">MT110</strain>
    </source>
</reference>